<organism evidence="1 2">
    <name type="scientific">Pseudomonas fluorescens</name>
    <dbReference type="NCBI Taxonomy" id="294"/>
    <lineage>
        <taxon>Bacteria</taxon>
        <taxon>Pseudomonadati</taxon>
        <taxon>Pseudomonadota</taxon>
        <taxon>Gammaproteobacteria</taxon>
        <taxon>Pseudomonadales</taxon>
        <taxon>Pseudomonadaceae</taxon>
        <taxon>Pseudomonas</taxon>
    </lineage>
</organism>
<name>A0A5E7T281_PSEFL</name>
<reference evidence="1 2" key="1">
    <citation type="submission" date="2019-09" db="EMBL/GenBank/DDBJ databases">
        <authorList>
            <person name="Chandra G."/>
            <person name="Truman W A."/>
        </authorList>
    </citation>
    <scope>NUCLEOTIDE SEQUENCE [LARGE SCALE GENOMIC DNA]</scope>
    <source>
        <strain evidence="1">PS918</strain>
    </source>
</reference>
<sequence>MRNYIRAIIFITLLLVPDSTHHDVRLQLGVPVQHGND</sequence>
<evidence type="ECO:0000313" key="2">
    <source>
        <dbReference type="Proteomes" id="UP000326611"/>
    </source>
</evidence>
<gene>
    <name evidence="1" type="ORF">PS918_03119</name>
</gene>
<evidence type="ECO:0000313" key="1">
    <source>
        <dbReference type="EMBL" id="VVP89773.1"/>
    </source>
</evidence>
<dbReference type="EMBL" id="CABVIY010000004">
    <property type="protein sequence ID" value="VVP89773.1"/>
    <property type="molecule type" value="Genomic_DNA"/>
</dbReference>
<protein>
    <submittedName>
        <fullName evidence="1">Uncharacterized protein</fullName>
    </submittedName>
</protein>
<dbReference type="AlphaFoldDB" id="A0A5E7T281"/>
<proteinExistence type="predicted"/>
<dbReference type="Proteomes" id="UP000326611">
    <property type="component" value="Unassembled WGS sequence"/>
</dbReference>
<accession>A0A5E7T281</accession>